<reference evidence="1 2" key="1">
    <citation type="submission" date="2017-09" db="EMBL/GenBank/DDBJ databases">
        <title>Evaluation of Pacific Biosciences Sequencing Technology to Finishing C. thermocellum Genome Sequences.</title>
        <authorList>
            <person name="Brown S."/>
        </authorList>
    </citation>
    <scope>NUCLEOTIDE SEQUENCE [LARGE SCALE GENOMIC DNA]</scope>
    <source>
        <strain evidence="1 2">AD2</strain>
    </source>
</reference>
<gene>
    <name evidence="1" type="ORF">M972_11615</name>
</gene>
<dbReference type="GO" id="GO:0000166">
    <property type="term" value="F:nucleotide binding"/>
    <property type="evidence" value="ECO:0007669"/>
    <property type="project" value="InterPro"/>
</dbReference>
<name>A0AB36TEB8_ACETH</name>
<proteinExistence type="predicted"/>
<dbReference type="InterPro" id="IPR023299">
    <property type="entry name" value="ATPase_P-typ_cyto_dom_N"/>
</dbReference>
<dbReference type="GeneID" id="35805544"/>
<dbReference type="AlphaFoldDB" id="A0AB36TEB8"/>
<dbReference type="Gene3D" id="3.40.1110.10">
    <property type="entry name" value="Calcium-transporting ATPase, cytoplasmic domain N"/>
    <property type="match status" value="1"/>
</dbReference>
<dbReference type="Proteomes" id="UP000223596">
    <property type="component" value="Unassembled WGS sequence"/>
</dbReference>
<accession>A0AB36TEB8</accession>
<evidence type="ECO:0000313" key="1">
    <source>
        <dbReference type="EMBL" id="PFH01871.1"/>
    </source>
</evidence>
<protein>
    <submittedName>
        <fullName evidence="1">Cation transport ATPase-like protein</fullName>
    </submittedName>
</protein>
<evidence type="ECO:0000313" key="2">
    <source>
        <dbReference type="Proteomes" id="UP000223596"/>
    </source>
</evidence>
<dbReference type="SUPFAM" id="SSF81660">
    <property type="entry name" value="Metal cation-transporting ATPase, ATP-binding domain N"/>
    <property type="match status" value="1"/>
</dbReference>
<dbReference type="SMR" id="A0AB36TEB8"/>
<dbReference type="RefSeq" id="WP_003516897.1">
    <property type="nucleotide sequence ID" value="NZ_CP013828.1"/>
</dbReference>
<comment type="caution">
    <text evidence="1">The sequence shown here is derived from an EMBL/GenBank/DDBJ whole genome shotgun (WGS) entry which is preliminary data.</text>
</comment>
<organism evidence="1 2">
    <name type="scientific">Acetivibrio thermocellus AD2</name>
    <dbReference type="NCBI Taxonomy" id="1138384"/>
    <lineage>
        <taxon>Bacteria</taxon>
        <taxon>Bacillati</taxon>
        <taxon>Bacillota</taxon>
        <taxon>Clostridia</taxon>
        <taxon>Eubacteriales</taxon>
        <taxon>Oscillospiraceae</taxon>
        <taxon>Acetivibrio</taxon>
    </lineage>
</organism>
<sequence>MSQDIFTRDNLLRVENPNILVGESPVKYRVEEIYLDGKLKKAEDVDEEEKSYGIFMHSLVLSNYAEVMNVSHKKLDVIRDEKEKAIFYFTEEKGFDKSLIESIVPKVEAFSLNEDKLKVSTHIINEKMRIISRGTPDELLKRCSYILLDSKIVKKTRKIYREINRVLNDMINRCCTVYALAIKDVSKTDIITNVDAYIDGMTLVALIGMCRA</sequence>
<dbReference type="EMBL" id="PDBW01000001">
    <property type="protein sequence ID" value="PFH01871.1"/>
    <property type="molecule type" value="Genomic_DNA"/>
</dbReference>
<dbReference type="Pfam" id="PF13246">
    <property type="entry name" value="Cation_ATPase"/>
    <property type="match status" value="1"/>
</dbReference>